<sequence>MEVGFLGLGIMSKAMATNLLHHGFKVTVWNRTLSKCEELVQHGASVGEAPATGKALFFLLFMVLFWLKGRGVRKRRQPSSRPMGVKAVASLRHFFRDTQCFSVFAASFRWFKCSDLFVAVGAIASMSSWRKGFLSSVFTTKGERVLARDLGWSLLISFPYMGSANWSYNRKLGKRKFRERKRESKAGKGGRGVDDKDSDALGFDAGVGEEVVKGAEHDLLGLSPGVVWWEEVAGKGGVVDELLEVDGEVIWGTVAGEVEEKSRR</sequence>
<evidence type="ECO:0000259" key="1">
    <source>
        <dbReference type="Pfam" id="PF03446"/>
    </source>
</evidence>
<dbReference type="GO" id="GO:0050661">
    <property type="term" value="F:NADP binding"/>
    <property type="evidence" value="ECO:0007669"/>
    <property type="project" value="InterPro"/>
</dbReference>
<feature type="domain" description="6-phosphogluconate dehydrogenase NADP-binding" evidence="1">
    <location>
        <begin position="2"/>
        <end position="51"/>
    </location>
</feature>
<accession>A0A8T0JQA9</accession>
<dbReference type="Pfam" id="PF03446">
    <property type="entry name" value="NAD_binding_2"/>
    <property type="match status" value="1"/>
</dbReference>
<reference evidence="2 3" key="1">
    <citation type="submission" date="2020-05" db="EMBL/GenBank/DDBJ databases">
        <title>Vigna angularis (adzuki bean) Var. LongXiaoDou No. 4 denovo assembly.</title>
        <authorList>
            <person name="Xiang H."/>
        </authorList>
    </citation>
    <scope>NUCLEOTIDE SEQUENCE [LARGE SCALE GENOMIC DNA]</scope>
    <source>
        <tissue evidence="2">Leaf</tissue>
    </source>
</reference>
<proteinExistence type="predicted"/>
<dbReference type="InterPro" id="IPR036291">
    <property type="entry name" value="NAD(P)-bd_dom_sf"/>
</dbReference>
<comment type="caution">
    <text evidence="2">The sequence shown here is derived from an EMBL/GenBank/DDBJ whole genome shotgun (WGS) entry which is preliminary data.</text>
</comment>
<dbReference type="InterPro" id="IPR051265">
    <property type="entry name" value="HIBADH-related_NP60_sf"/>
</dbReference>
<dbReference type="GO" id="GO:0016616">
    <property type="term" value="F:oxidoreductase activity, acting on the CH-OH group of donors, NAD or NADP as acceptor"/>
    <property type="evidence" value="ECO:0007669"/>
    <property type="project" value="UniProtKB-ARBA"/>
</dbReference>
<dbReference type="SUPFAM" id="SSF51735">
    <property type="entry name" value="NAD(P)-binding Rossmann-fold domains"/>
    <property type="match status" value="1"/>
</dbReference>
<dbReference type="EMBL" id="JABFOF010000009">
    <property type="protein sequence ID" value="KAG2380244.1"/>
    <property type="molecule type" value="Genomic_DNA"/>
</dbReference>
<dbReference type="Proteomes" id="UP000743370">
    <property type="component" value="Unassembled WGS sequence"/>
</dbReference>
<dbReference type="Gene3D" id="3.40.50.720">
    <property type="entry name" value="NAD(P)-binding Rossmann-like Domain"/>
    <property type="match status" value="1"/>
</dbReference>
<organism evidence="2 3">
    <name type="scientific">Phaseolus angularis</name>
    <name type="common">Azuki bean</name>
    <name type="synonym">Vigna angularis</name>
    <dbReference type="NCBI Taxonomy" id="3914"/>
    <lineage>
        <taxon>Eukaryota</taxon>
        <taxon>Viridiplantae</taxon>
        <taxon>Streptophyta</taxon>
        <taxon>Embryophyta</taxon>
        <taxon>Tracheophyta</taxon>
        <taxon>Spermatophyta</taxon>
        <taxon>Magnoliopsida</taxon>
        <taxon>eudicotyledons</taxon>
        <taxon>Gunneridae</taxon>
        <taxon>Pentapetalae</taxon>
        <taxon>rosids</taxon>
        <taxon>fabids</taxon>
        <taxon>Fabales</taxon>
        <taxon>Fabaceae</taxon>
        <taxon>Papilionoideae</taxon>
        <taxon>50 kb inversion clade</taxon>
        <taxon>NPAAA clade</taxon>
        <taxon>indigoferoid/millettioid clade</taxon>
        <taxon>Phaseoleae</taxon>
        <taxon>Vigna</taxon>
    </lineage>
</organism>
<evidence type="ECO:0000313" key="3">
    <source>
        <dbReference type="Proteomes" id="UP000743370"/>
    </source>
</evidence>
<dbReference type="AlphaFoldDB" id="A0A8T0JQA9"/>
<evidence type="ECO:0000313" key="2">
    <source>
        <dbReference type="EMBL" id="KAG2380244.1"/>
    </source>
</evidence>
<dbReference type="PANTHER" id="PTHR43580">
    <property type="entry name" value="OXIDOREDUCTASE GLYR1-RELATED"/>
    <property type="match status" value="1"/>
</dbReference>
<dbReference type="GO" id="GO:0005829">
    <property type="term" value="C:cytosol"/>
    <property type="evidence" value="ECO:0007669"/>
    <property type="project" value="TreeGrafter"/>
</dbReference>
<gene>
    <name evidence="2" type="ORF">HKW66_Vig0170230</name>
</gene>
<dbReference type="InterPro" id="IPR006115">
    <property type="entry name" value="6PGDH_NADP-bd"/>
</dbReference>
<dbReference type="PANTHER" id="PTHR43580:SF9">
    <property type="entry name" value="GLYOXYLATE_SUCCINIC SEMIALDEHYDE REDUCTASE 1"/>
    <property type="match status" value="1"/>
</dbReference>
<protein>
    <submittedName>
        <fullName evidence="2">Glyoxylate/succinic semialdehyde reductase</fullName>
    </submittedName>
</protein>
<name>A0A8T0JQA9_PHAAN</name>